<keyword evidence="1" id="KW-1133">Transmembrane helix</keyword>
<organism evidence="2">
    <name type="scientific">mine drainage metagenome</name>
    <dbReference type="NCBI Taxonomy" id="410659"/>
    <lineage>
        <taxon>unclassified sequences</taxon>
        <taxon>metagenomes</taxon>
        <taxon>ecological metagenomes</taxon>
    </lineage>
</organism>
<accession>E6QU96</accession>
<reference evidence="2" key="1">
    <citation type="submission" date="2009-10" db="EMBL/GenBank/DDBJ databases">
        <title>Diversity of trophic interactions inside an arsenic-rich microbial ecosystem.</title>
        <authorList>
            <person name="Bertin P.N."/>
            <person name="Heinrich-Salmeron A."/>
            <person name="Pelletier E."/>
            <person name="Goulhen-Chollet F."/>
            <person name="Arsene-Ploetze F."/>
            <person name="Gallien S."/>
            <person name="Calteau A."/>
            <person name="Vallenet D."/>
            <person name="Casiot C."/>
            <person name="Chane-Woon-Ming B."/>
            <person name="Giloteaux L."/>
            <person name="Barakat M."/>
            <person name="Bonnefoy V."/>
            <person name="Bruneel O."/>
            <person name="Chandler M."/>
            <person name="Cleiss J."/>
            <person name="Duran R."/>
            <person name="Elbaz-Poulichet F."/>
            <person name="Fonknechten N."/>
            <person name="Lauga B."/>
            <person name="Mornico D."/>
            <person name="Ortet P."/>
            <person name="Schaeffer C."/>
            <person name="Siguier P."/>
            <person name="Alexander Thil Smith A."/>
            <person name="Van Dorsselaer A."/>
            <person name="Weissenbach J."/>
            <person name="Medigue C."/>
            <person name="Le Paslier D."/>
        </authorList>
    </citation>
    <scope>NUCLEOTIDE SEQUENCE</scope>
</reference>
<proteinExistence type="predicted"/>
<evidence type="ECO:0000313" key="2">
    <source>
        <dbReference type="EMBL" id="CBI10834.1"/>
    </source>
</evidence>
<feature type="transmembrane region" description="Helical" evidence="1">
    <location>
        <begin position="115"/>
        <end position="133"/>
    </location>
</feature>
<feature type="transmembrane region" description="Helical" evidence="1">
    <location>
        <begin position="62"/>
        <end position="80"/>
    </location>
</feature>
<feature type="transmembrane region" description="Helical" evidence="1">
    <location>
        <begin position="39"/>
        <end position="55"/>
    </location>
</feature>
<gene>
    <name evidence="2" type="ORF">CARN7_1633</name>
</gene>
<dbReference type="AlphaFoldDB" id="E6QU96"/>
<dbReference type="EMBL" id="CABR01000108">
    <property type="protein sequence ID" value="CBI10834.1"/>
    <property type="molecule type" value="Genomic_DNA"/>
</dbReference>
<keyword evidence="1" id="KW-0812">Transmembrane</keyword>
<comment type="caution">
    <text evidence="2">The sequence shown here is derived from an EMBL/GenBank/DDBJ whole genome shotgun (WGS) entry which is preliminary data.</text>
</comment>
<evidence type="ECO:0000256" key="1">
    <source>
        <dbReference type="SAM" id="Phobius"/>
    </source>
</evidence>
<name>E6QU96_9ZZZZ</name>
<keyword evidence="1" id="KW-0472">Membrane</keyword>
<protein>
    <submittedName>
        <fullName evidence="2">Uncharacterized protein</fullName>
    </submittedName>
</protein>
<sequence length="138" mass="14575">MKQMLGLIGSILLVIGVFSPIVSAPIMGNMNYIQNGRGEGIIVLVLAATSFVLTLTNHYKGLWLTGVGSLGVMLFTFTNFQSKMSQINAEMGGQLAGNPFRGLADMVVQSVQLQWGWAFLIVGAALLIAAASLKEGSA</sequence>